<keyword evidence="8 18" id="KW-0863">Zinc-finger</keyword>
<keyword evidence="7" id="KW-0677">Repeat</keyword>
<evidence type="ECO:0000256" key="1">
    <source>
        <dbReference type="ARBA" id="ARBA00001917"/>
    </source>
</evidence>
<dbReference type="EMBL" id="OV696691">
    <property type="protein sequence ID" value="CAH1267222.1"/>
    <property type="molecule type" value="Genomic_DNA"/>
</dbReference>
<evidence type="ECO:0000313" key="22">
    <source>
        <dbReference type="EMBL" id="CAH1267222.1"/>
    </source>
</evidence>
<feature type="region of interest" description="Disordered" evidence="20">
    <location>
        <begin position="224"/>
        <end position="260"/>
    </location>
</feature>
<evidence type="ECO:0000256" key="9">
    <source>
        <dbReference type="ARBA" id="ARBA00022833"/>
    </source>
</evidence>
<evidence type="ECO:0000256" key="15">
    <source>
        <dbReference type="ARBA" id="ARBA00048342"/>
    </source>
</evidence>
<keyword evidence="11 19" id="KW-0560">Oxidoreductase</keyword>
<comment type="catalytic activity">
    <reaction evidence="15">
        <text>a 5,6-dihydrouridine in mRNA + NAD(+) = a uridine in mRNA + NADH + H(+)</text>
        <dbReference type="Rhea" id="RHEA:69851"/>
        <dbReference type="Rhea" id="RHEA-COMP:14658"/>
        <dbReference type="Rhea" id="RHEA-COMP:17789"/>
        <dbReference type="ChEBI" id="CHEBI:15378"/>
        <dbReference type="ChEBI" id="CHEBI:57540"/>
        <dbReference type="ChEBI" id="CHEBI:57945"/>
        <dbReference type="ChEBI" id="CHEBI:65315"/>
        <dbReference type="ChEBI" id="CHEBI:74443"/>
    </reaction>
    <physiologicalReaction direction="right-to-left" evidence="15">
        <dbReference type="Rhea" id="RHEA:69853"/>
    </physiologicalReaction>
</comment>
<dbReference type="PROSITE" id="PS01136">
    <property type="entry name" value="UPF0034"/>
    <property type="match status" value="1"/>
</dbReference>
<evidence type="ECO:0000256" key="10">
    <source>
        <dbReference type="ARBA" id="ARBA00022857"/>
    </source>
</evidence>
<dbReference type="CDD" id="cd02801">
    <property type="entry name" value="DUS_like_FMN"/>
    <property type="match status" value="1"/>
</dbReference>
<dbReference type="EC" id="1.3.1.-" evidence="19"/>
<dbReference type="SUPFAM" id="SSF51395">
    <property type="entry name" value="FMN-linked oxidoreductases"/>
    <property type="match status" value="1"/>
</dbReference>
<comment type="catalytic activity">
    <reaction evidence="14">
        <text>5,6-dihydrouridine(47) in tRNA + NAD(+) = uridine(47) in tRNA + NADH + H(+)</text>
        <dbReference type="Rhea" id="RHEA:53364"/>
        <dbReference type="Rhea" id="RHEA-COMP:13539"/>
        <dbReference type="Rhea" id="RHEA-COMP:13540"/>
        <dbReference type="ChEBI" id="CHEBI:15378"/>
        <dbReference type="ChEBI" id="CHEBI:57540"/>
        <dbReference type="ChEBI" id="CHEBI:57945"/>
        <dbReference type="ChEBI" id="CHEBI:65315"/>
        <dbReference type="ChEBI" id="CHEBI:74443"/>
        <dbReference type="EC" id="1.3.1.89"/>
    </reaction>
    <physiologicalReaction direction="right-to-left" evidence="14">
        <dbReference type="Rhea" id="RHEA:53366"/>
    </physiologicalReaction>
</comment>
<dbReference type="OrthoDB" id="259935at2759"/>
<evidence type="ECO:0000256" key="19">
    <source>
        <dbReference type="RuleBase" id="RU291113"/>
    </source>
</evidence>
<comment type="catalytic activity">
    <reaction evidence="16">
        <text>a 5,6-dihydrouridine in mRNA + NADP(+) = a uridine in mRNA + NADPH + H(+)</text>
        <dbReference type="Rhea" id="RHEA:69855"/>
        <dbReference type="Rhea" id="RHEA-COMP:14658"/>
        <dbReference type="Rhea" id="RHEA-COMP:17789"/>
        <dbReference type="ChEBI" id="CHEBI:15378"/>
        <dbReference type="ChEBI" id="CHEBI:57783"/>
        <dbReference type="ChEBI" id="CHEBI:58349"/>
        <dbReference type="ChEBI" id="CHEBI:65315"/>
        <dbReference type="ChEBI" id="CHEBI:74443"/>
    </reaction>
    <physiologicalReaction direction="right-to-left" evidence="16">
        <dbReference type="Rhea" id="RHEA:69857"/>
    </physiologicalReaction>
</comment>
<evidence type="ECO:0000256" key="18">
    <source>
        <dbReference type="PROSITE-ProRule" id="PRU00723"/>
    </source>
</evidence>
<comment type="similarity">
    <text evidence="19">Belongs to the dus family. Dus3 subfamily.</text>
</comment>
<evidence type="ECO:0000256" key="17">
    <source>
        <dbReference type="ARBA" id="ARBA00049513"/>
    </source>
</evidence>
<keyword evidence="4" id="KW-0507">mRNA processing</keyword>
<evidence type="ECO:0000256" key="8">
    <source>
        <dbReference type="ARBA" id="ARBA00022771"/>
    </source>
</evidence>
<comment type="catalytic activity">
    <reaction evidence="17">
        <text>5,6-dihydrouridine(47) in tRNA + NADP(+) = uridine(47) in tRNA + NADPH + H(+)</text>
        <dbReference type="Rhea" id="RHEA:53360"/>
        <dbReference type="Rhea" id="RHEA-COMP:13539"/>
        <dbReference type="Rhea" id="RHEA-COMP:13540"/>
        <dbReference type="ChEBI" id="CHEBI:15378"/>
        <dbReference type="ChEBI" id="CHEBI:57783"/>
        <dbReference type="ChEBI" id="CHEBI:58349"/>
        <dbReference type="ChEBI" id="CHEBI:65315"/>
        <dbReference type="ChEBI" id="CHEBI:74443"/>
        <dbReference type="EC" id="1.3.1.89"/>
    </reaction>
    <physiologicalReaction direction="right-to-left" evidence="17">
        <dbReference type="Rhea" id="RHEA:53362"/>
    </physiologicalReaction>
</comment>
<dbReference type="InterPro" id="IPR018517">
    <property type="entry name" value="tRNA_hU_synthase_CS"/>
</dbReference>
<protein>
    <recommendedName>
        <fullName evidence="19">tRNA-dihydrouridine(47) synthase [NAD(P)(+)]</fullName>
        <ecNumber evidence="19">1.3.1.-</ecNumber>
    </recommendedName>
    <alternativeName>
        <fullName evidence="19">tRNA-dihydrouridine synthase 3</fullName>
    </alternativeName>
</protein>
<dbReference type="InterPro" id="IPR013785">
    <property type="entry name" value="Aldolase_TIM"/>
</dbReference>
<evidence type="ECO:0000256" key="13">
    <source>
        <dbReference type="ARBA" id="ARBA00045365"/>
    </source>
</evidence>
<evidence type="ECO:0000256" key="4">
    <source>
        <dbReference type="ARBA" id="ARBA00022664"/>
    </source>
</evidence>
<keyword evidence="10" id="KW-0521">NADP</keyword>
<dbReference type="AlphaFoldDB" id="A0A8K0A694"/>
<sequence length="682" mass="76165">MEQKGEAEAPTVAKEVPQAEKELAESVLNAPGVLRIKKEFLDWNKLLKTHHNQSSTEGGSQASGESDKTSPQDETEPPNKKGKWKKAKGQNKRRPHQKPSELCDAVRLCPSFLKDPDSCKFGDRCRFSHSVEEYLANKPADIGDRCYVYDTHGRCPFGITCRFAKCHTDDQNQNVVNPEVYSPEAKPTTCNQIPKDIQTSLRKKQFKFPKSDQYLRAIGKLSTAQASSNDNVGNKSSDAKVNPGTPLESRVDKGSGNSSATVVNDVQVNTQDGEVRKIRNGNDFSTQEVQGCEAPSPPSNVENPVPMEANRPSGSVTDEDAVKLIPRERKKLEFADKLYLAPLTTVGNLPFRRVCKGLGADITCGEMAMASNLLQGQSSEWALLKRHQSEDVFGVQICGSHPEVMSHVSELLNDTISVDFVDVNVGCPIDLVFKRGGGCALMGRLTKFEQVVKGMIGMLDVPLTVKMRTGIYEEKPFAYRVVPHLQDWGVSLVTLHGRSREQRYTKLADWDYISECAKAASPMPLFGNGDILSFEDANRHRQSTGVAGLMIARGALIKPWIFTEIKEQRHWDISSHERFQMLKDFSNYGLEHWGSDTQGVEKTRRFMLEWLSFLFRYVPVGVLEQPPQKINLRPPYFVGRDDLETLMASGNCADWVRLSEMLLGPAPANFNFLPKHKANSYR</sequence>
<evidence type="ECO:0000256" key="12">
    <source>
        <dbReference type="ARBA" id="ARBA00023027"/>
    </source>
</evidence>
<dbReference type="Gene3D" id="4.10.1000.10">
    <property type="entry name" value="Zinc finger, CCCH-type"/>
    <property type="match status" value="1"/>
</dbReference>
<keyword evidence="23" id="KW-1185">Reference proteome</keyword>
<dbReference type="InterPro" id="IPR035587">
    <property type="entry name" value="DUS-like_FMN-bd"/>
</dbReference>
<evidence type="ECO:0000256" key="5">
    <source>
        <dbReference type="ARBA" id="ARBA00022694"/>
    </source>
</evidence>
<dbReference type="Proteomes" id="UP000838412">
    <property type="component" value="Chromosome 6"/>
</dbReference>
<dbReference type="GO" id="GO:0006397">
    <property type="term" value="P:mRNA processing"/>
    <property type="evidence" value="ECO:0007669"/>
    <property type="project" value="UniProtKB-KW"/>
</dbReference>
<dbReference type="GO" id="GO:0003723">
    <property type="term" value="F:RNA binding"/>
    <property type="evidence" value="ECO:0007669"/>
    <property type="project" value="TreeGrafter"/>
</dbReference>
<dbReference type="PANTHER" id="PTHR45846">
    <property type="entry name" value="TRNA-DIHYDROURIDINE(47) SYNTHASE [NAD(P)(+)]-LIKE"/>
    <property type="match status" value="1"/>
</dbReference>
<name>A0A8K0A694_BRALA</name>
<feature type="compositionally biased region" description="Basic residues" evidence="20">
    <location>
        <begin position="80"/>
        <end position="97"/>
    </location>
</feature>
<evidence type="ECO:0000256" key="7">
    <source>
        <dbReference type="ARBA" id="ARBA00022737"/>
    </source>
</evidence>
<evidence type="ECO:0000256" key="14">
    <source>
        <dbReference type="ARBA" id="ARBA00048266"/>
    </source>
</evidence>
<dbReference type="InterPro" id="IPR000571">
    <property type="entry name" value="Znf_CCCH"/>
</dbReference>
<dbReference type="GO" id="GO:0008270">
    <property type="term" value="F:zinc ion binding"/>
    <property type="evidence" value="ECO:0007669"/>
    <property type="project" value="UniProtKB-KW"/>
</dbReference>
<dbReference type="Pfam" id="PF01207">
    <property type="entry name" value="Dus"/>
    <property type="match status" value="1"/>
</dbReference>
<dbReference type="PROSITE" id="PS50103">
    <property type="entry name" value="ZF_C3H1"/>
    <property type="match status" value="1"/>
</dbReference>
<keyword evidence="12" id="KW-0520">NAD</keyword>
<feature type="compositionally biased region" description="Polar residues" evidence="20">
    <location>
        <begin position="224"/>
        <end position="236"/>
    </location>
</feature>
<keyword evidence="5 19" id="KW-0819">tRNA processing</keyword>
<feature type="region of interest" description="Disordered" evidence="20">
    <location>
        <begin position="50"/>
        <end position="100"/>
    </location>
</feature>
<evidence type="ECO:0000259" key="21">
    <source>
        <dbReference type="PROSITE" id="PS50103"/>
    </source>
</evidence>
<dbReference type="PANTHER" id="PTHR45846:SF1">
    <property type="entry name" value="TRNA-DIHYDROURIDINE(47) SYNTHASE [NAD(P)(+)]-LIKE"/>
    <property type="match status" value="1"/>
</dbReference>
<evidence type="ECO:0000256" key="2">
    <source>
        <dbReference type="ARBA" id="ARBA00022630"/>
    </source>
</evidence>
<dbReference type="GO" id="GO:0102265">
    <property type="term" value="F:tRNA-dihydrouridine47 synthase activity"/>
    <property type="evidence" value="ECO:0007669"/>
    <property type="project" value="UniProtKB-EC"/>
</dbReference>
<organism evidence="22 23">
    <name type="scientific">Branchiostoma lanceolatum</name>
    <name type="common">Common lancelet</name>
    <name type="synonym">Amphioxus lanceolatum</name>
    <dbReference type="NCBI Taxonomy" id="7740"/>
    <lineage>
        <taxon>Eukaryota</taxon>
        <taxon>Metazoa</taxon>
        <taxon>Chordata</taxon>
        <taxon>Cephalochordata</taxon>
        <taxon>Leptocardii</taxon>
        <taxon>Amphioxiformes</taxon>
        <taxon>Branchiostomatidae</taxon>
        <taxon>Branchiostoma</taxon>
    </lineage>
</organism>
<dbReference type="Gene3D" id="3.20.20.70">
    <property type="entry name" value="Aldolase class I"/>
    <property type="match status" value="1"/>
</dbReference>
<keyword evidence="3 19" id="KW-0288">FMN</keyword>
<evidence type="ECO:0000256" key="16">
    <source>
        <dbReference type="ARBA" id="ARBA00049447"/>
    </source>
</evidence>
<evidence type="ECO:0000256" key="11">
    <source>
        <dbReference type="ARBA" id="ARBA00023002"/>
    </source>
</evidence>
<comment type="function">
    <text evidence="13">Catalyzes the synthesis of dihydrouridine, a modified base, in various RNAs, such as tRNAs, mRNAs and some long non-coding RNAs (lncRNAs). Mainly modifies the uridine in position 47 (U47) in the D-loop of most cytoplasmic tRNAs. Also able to mediate the formation of dihydrouridine in some mRNAs, thereby regulating their translation.</text>
</comment>
<keyword evidence="6 18" id="KW-0479">Metal-binding</keyword>
<keyword evidence="9 18" id="KW-0862">Zinc</keyword>
<dbReference type="GO" id="GO:0050660">
    <property type="term" value="F:flavin adenine dinucleotide binding"/>
    <property type="evidence" value="ECO:0007669"/>
    <property type="project" value="UniProtKB-UniRule"/>
</dbReference>
<evidence type="ECO:0000256" key="3">
    <source>
        <dbReference type="ARBA" id="ARBA00022643"/>
    </source>
</evidence>
<comment type="cofactor">
    <cofactor evidence="1 19">
        <name>FMN</name>
        <dbReference type="ChEBI" id="CHEBI:58210"/>
    </cofactor>
</comment>
<dbReference type="FunFam" id="4.10.1000.10:FF:000029">
    <property type="entry name" value="tRNA-dihydrouridine(47) synthase [NAD(P)(+)]"/>
    <property type="match status" value="1"/>
</dbReference>
<keyword evidence="2 19" id="KW-0285">Flavoprotein</keyword>
<dbReference type="FunFam" id="3.20.20.70:FF:000067">
    <property type="entry name" value="tRNA-dihydrouridine(47) synthase [NAD(P)(+)]"/>
    <property type="match status" value="1"/>
</dbReference>
<dbReference type="Pfam" id="PF25585">
    <property type="entry name" value="zf-CCCH_DUS3L"/>
    <property type="match status" value="1"/>
</dbReference>
<accession>A0A8K0A694</accession>
<evidence type="ECO:0000256" key="20">
    <source>
        <dbReference type="SAM" id="MobiDB-lite"/>
    </source>
</evidence>
<feature type="zinc finger region" description="C3H1-type" evidence="18">
    <location>
        <begin position="104"/>
        <end position="132"/>
    </location>
</feature>
<feature type="compositionally biased region" description="Polar residues" evidence="20">
    <location>
        <begin position="52"/>
        <end position="64"/>
    </location>
</feature>
<proteinExistence type="inferred from homology"/>
<reference evidence="22" key="1">
    <citation type="submission" date="2022-01" db="EMBL/GenBank/DDBJ databases">
        <authorList>
            <person name="Braso-Vives M."/>
        </authorList>
    </citation>
    <scope>NUCLEOTIDE SEQUENCE</scope>
</reference>
<evidence type="ECO:0000313" key="23">
    <source>
        <dbReference type="Proteomes" id="UP000838412"/>
    </source>
</evidence>
<evidence type="ECO:0000256" key="6">
    <source>
        <dbReference type="ARBA" id="ARBA00022723"/>
    </source>
</evidence>
<feature type="domain" description="C3H1-type" evidence="21">
    <location>
        <begin position="104"/>
        <end position="132"/>
    </location>
</feature>
<gene>
    <name evidence="22" type="primary">DUS3L</name>
    <name evidence="22" type="ORF">BLAG_LOCUS20660</name>
</gene>